<gene>
    <name evidence="1" type="ORF">FN846DRAFT_892931</name>
</gene>
<proteinExistence type="predicted"/>
<organism evidence="1 2">
    <name type="scientific">Sphaerosporella brunnea</name>
    <dbReference type="NCBI Taxonomy" id="1250544"/>
    <lineage>
        <taxon>Eukaryota</taxon>
        <taxon>Fungi</taxon>
        <taxon>Dikarya</taxon>
        <taxon>Ascomycota</taxon>
        <taxon>Pezizomycotina</taxon>
        <taxon>Pezizomycetes</taxon>
        <taxon>Pezizales</taxon>
        <taxon>Pyronemataceae</taxon>
        <taxon>Sphaerosporella</taxon>
    </lineage>
</organism>
<dbReference type="Proteomes" id="UP000326924">
    <property type="component" value="Unassembled WGS sequence"/>
</dbReference>
<keyword evidence="2" id="KW-1185">Reference proteome</keyword>
<protein>
    <submittedName>
        <fullName evidence="1">Uncharacterized protein</fullName>
    </submittedName>
</protein>
<evidence type="ECO:0000313" key="2">
    <source>
        <dbReference type="Proteomes" id="UP000326924"/>
    </source>
</evidence>
<dbReference type="InParanoid" id="A0A5J5ENZ4"/>
<comment type="caution">
    <text evidence="1">The sequence shown here is derived from an EMBL/GenBank/DDBJ whole genome shotgun (WGS) entry which is preliminary data.</text>
</comment>
<dbReference type="AlphaFoldDB" id="A0A5J5ENZ4"/>
<reference evidence="1 2" key="1">
    <citation type="submission" date="2019-09" db="EMBL/GenBank/DDBJ databases">
        <title>Draft genome of the ectomycorrhizal ascomycete Sphaerosporella brunnea.</title>
        <authorList>
            <consortium name="DOE Joint Genome Institute"/>
            <person name="Benucci G.M."/>
            <person name="Marozzi G."/>
            <person name="Antonielli L."/>
            <person name="Sanchez S."/>
            <person name="Marco P."/>
            <person name="Wang X."/>
            <person name="Falini L.B."/>
            <person name="Barry K."/>
            <person name="Haridas S."/>
            <person name="Lipzen A."/>
            <person name="Labutti K."/>
            <person name="Grigoriev I.V."/>
            <person name="Murat C."/>
            <person name="Martin F."/>
            <person name="Albertini E."/>
            <person name="Donnini D."/>
            <person name="Bonito G."/>
        </authorList>
    </citation>
    <scope>NUCLEOTIDE SEQUENCE [LARGE SCALE GENOMIC DNA]</scope>
    <source>
        <strain evidence="1 2">Sb_GMNB300</strain>
    </source>
</reference>
<accession>A0A5J5ENZ4</accession>
<dbReference type="EMBL" id="VXIS01000191">
    <property type="protein sequence ID" value="KAA8897821.1"/>
    <property type="molecule type" value="Genomic_DNA"/>
</dbReference>
<name>A0A5J5ENZ4_9PEZI</name>
<sequence length="147" mass="16388">MDFYKALEVLKYILAAEDQQTKAFNFSYSLGNVERPLNTARVSRVGAFKLKDVPTDLVCVTSLRSAILIAVKRSRKNHRAIKSEIEMLLNVSDATIHGLSQIIFYSPDYMEFGVTPGPSISTISIPFQGWRKRSSTKSSTASCGYTQ</sequence>
<evidence type="ECO:0000313" key="1">
    <source>
        <dbReference type="EMBL" id="KAA8897821.1"/>
    </source>
</evidence>